<protein>
    <submittedName>
        <fullName evidence="1">Fimbrial biogenesis outer membrane usher protein</fullName>
    </submittedName>
</protein>
<dbReference type="RefSeq" id="WP_187597988.1">
    <property type="nucleotide sequence ID" value="NZ_CP060714.1"/>
</dbReference>
<dbReference type="Gene3D" id="2.60.40.2610">
    <property type="entry name" value="Outer membrane usher protein FimD, plug domain"/>
    <property type="match status" value="1"/>
</dbReference>
<dbReference type="Proteomes" id="UP000515811">
    <property type="component" value="Chromosome"/>
</dbReference>
<dbReference type="GO" id="GO:0009297">
    <property type="term" value="P:pilus assembly"/>
    <property type="evidence" value="ECO:0007669"/>
    <property type="project" value="InterPro"/>
</dbReference>
<dbReference type="KEGG" id="drg:H9K76_02300"/>
<dbReference type="PANTHER" id="PTHR30451">
    <property type="entry name" value="OUTER MEMBRANE USHER PROTEIN"/>
    <property type="match status" value="1"/>
</dbReference>
<dbReference type="PANTHER" id="PTHR30451:SF5">
    <property type="entry name" value="SLR0019 PROTEIN"/>
    <property type="match status" value="1"/>
</dbReference>
<dbReference type="InterPro" id="IPR042186">
    <property type="entry name" value="FimD_plug_dom"/>
</dbReference>
<dbReference type="EMBL" id="CP060714">
    <property type="protein sequence ID" value="QNN57743.1"/>
    <property type="molecule type" value="Genomic_DNA"/>
</dbReference>
<dbReference type="Gene3D" id="2.60.40.3110">
    <property type="match status" value="1"/>
</dbReference>
<dbReference type="InterPro" id="IPR000015">
    <property type="entry name" value="Fimb_usher"/>
</dbReference>
<name>A0A7G9RQ68_9BURK</name>
<evidence type="ECO:0000313" key="2">
    <source>
        <dbReference type="Proteomes" id="UP000515811"/>
    </source>
</evidence>
<reference evidence="1 2" key="1">
    <citation type="submission" date="2020-08" db="EMBL/GenBank/DDBJ databases">
        <title>Genome sequence of Diaphorobacter ruginosibacter DSM 27467T.</title>
        <authorList>
            <person name="Hyun D.-W."/>
            <person name="Bae J.-W."/>
        </authorList>
    </citation>
    <scope>NUCLEOTIDE SEQUENCE [LARGE SCALE GENOMIC DNA]</scope>
    <source>
        <strain evidence="1 2">DSM 27467</strain>
    </source>
</reference>
<accession>A0A7G9RQ68</accession>
<dbReference type="GO" id="GO:0015473">
    <property type="term" value="F:fimbrial usher porin activity"/>
    <property type="evidence" value="ECO:0007669"/>
    <property type="project" value="InterPro"/>
</dbReference>
<keyword evidence="2" id="KW-1185">Reference proteome</keyword>
<proteinExistence type="predicted"/>
<dbReference type="GO" id="GO:0009279">
    <property type="term" value="C:cell outer membrane"/>
    <property type="evidence" value="ECO:0007669"/>
    <property type="project" value="TreeGrafter"/>
</dbReference>
<organism evidence="1 2">
    <name type="scientific">Diaphorobacter ruginosibacter</name>
    <dbReference type="NCBI Taxonomy" id="1715720"/>
    <lineage>
        <taxon>Bacteria</taxon>
        <taxon>Pseudomonadati</taxon>
        <taxon>Pseudomonadota</taxon>
        <taxon>Betaproteobacteria</taxon>
        <taxon>Burkholderiales</taxon>
        <taxon>Comamonadaceae</taxon>
        <taxon>Diaphorobacter</taxon>
    </lineage>
</organism>
<evidence type="ECO:0000313" key="1">
    <source>
        <dbReference type="EMBL" id="QNN57743.1"/>
    </source>
</evidence>
<dbReference type="AlphaFoldDB" id="A0A7G9RQ68"/>
<gene>
    <name evidence="1" type="ORF">H9K76_02300</name>
</gene>
<sequence length="747" mass="79630">MQPAQLRSDGLWMLRDTLLSMGLKPDALKAASGLDDGWIALTALRDANVKFDATQQALVLTVPFEDLGWSRTEIVTRNTQEPRASASPGVLVNYDLFGYTSQHSRALNAATETRLFRANSVLSNTLLTTYTQNNSAVMPLGGQAEKFKNVRLDTTFSQSFQEDMVTLRVGDLLSGALPWTRATRMGGIQIARNFGLQPYRITTPVPALMGTSAVPSDIALYINGVKQYQGNVPAGPFTLNTVPGINGQGNAQVVLTDALGRSTTLQYSLYSSPQLLAKGLSDWSAELGWVRKNYGIASADYGSDVVASGSYSYGLTDRLTVQGHSEIAPHLANASSGMAWQLGSLGIVSAAAGASSYQGKTGTLMQLGQSWTGERYFTNLQGTKASENFRDAASLYDTTRVKASARAMVGYTHPTIGSISVGAIYLRNFNEAAQRYATLGWSRSFSNRGYMNFSLNRNLDDSRLSNLQFTFNWYLDERTTLGGAVSHQAGENTFTATASQRTPAEGGWGWNAQAQSGTGGGGLARVDYRGQSIEANATVSRLGDTTSAGLGASGAFILMDGHAFASRRVSEAFAVVTTSGIPDVPVLRANSVIGHTNADGVMLVPQLGAYLNNKISINTMNLPAQTKVPVVEQQAVPTDRAGVLVKFDIQRLRSATVLINGPDGQPLPLGTLVTLKSLDAKPDPSGNAAPVSSMAGYDGATYFESMALESRLDAYLPDGSSCRLTVAWPDSGPNTVPVIGPLPCERK</sequence>
<dbReference type="Pfam" id="PF00577">
    <property type="entry name" value="Usher"/>
    <property type="match status" value="1"/>
</dbReference>